<feature type="transmembrane region" description="Helical" evidence="5">
    <location>
        <begin position="6"/>
        <end position="25"/>
    </location>
</feature>
<organism evidence="6">
    <name type="scientific">bioreactor metagenome</name>
    <dbReference type="NCBI Taxonomy" id="1076179"/>
    <lineage>
        <taxon>unclassified sequences</taxon>
        <taxon>metagenomes</taxon>
        <taxon>ecological metagenomes</taxon>
    </lineage>
</organism>
<dbReference type="NCBIfam" id="TIGR03718">
    <property type="entry name" value="R_switched_Alx"/>
    <property type="match status" value="1"/>
</dbReference>
<feature type="transmembrane region" description="Helical" evidence="5">
    <location>
        <begin position="37"/>
        <end position="55"/>
    </location>
</feature>
<keyword evidence="4 5" id="KW-0472">Membrane</keyword>
<dbReference type="PANTHER" id="PTHR30238:SF0">
    <property type="entry name" value="THYLAKOID MEMBRANE PROTEIN TERC, CHLOROPLASTIC"/>
    <property type="match status" value="1"/>
</dbReference>
<feature type="transmembrane region" description="Helical" evidence="5">
    <location>
        <begin position="291"/>
        <end position="309"/>
    </location>
</feature>
<feature type="transmembrane region" description="Helical" evidence="5">
    <location>
        <begin position="167"/>
        <end position="185"/>
    </location>
</feature>
<name>A0A644Z885_9ZZZZ</name>
<sequence length="347" mass="40197">MNEFLFFGAFLLLIILMIALDFGLLTKNSHVVSIREASIMTSIWVSLSIGFFFFVRFHGDMIHGIDTIERLQEIIKLHHHPINISGMDFETAIQLYRSNLSLEYITGYLIEYALSVDNMFVILLIFMSFKVRQKYYKKVLLWGIAGAIVLRFMFIFFSSALIHRFEWILYVFGAFLLFTGVKMFITKGKESTTEVAHHPVVRFTSRLFRVFPRFVKDRFFVVKNNKIFLTPLFVVVLVIEFSDIIFAVDSVPAIFSITKDPYIVFFSNIFAIMGLRSLFFLLSGFMDRFRFLKPGLAVLLAVIGLKLIFEDFLHEIGFQTYHSLILIGGILLISVLMSILIPEKEMD</sequence>
<evidence type="ECO:0000256" key="5">
    <source>
        <dbReference type="SAM" id="Phobius"/>
    </source>
</evidence>
<feature type="transmembrane region" description="Helical" evidence="5">
    <location>
        <begin position="227"/>
        <end position="247"/>
    </location>
</feature>
<evidence type="ECO:0000256" key="1">
    <source>
        <dbReference type="ARBA" id="ARBA00004141"/>
    </source>
</evidence>
<dbReference type="AlphaFoldDB" id="A0A644Z885"/>
<proteinExistence type="predicted"/>
<gene>
    <name evidence="6" type="primary">alx_6</name>
    <name evidence="6" type="ORF">SDC9_83617</name>
</gene>
<feature type="transmembrane region" description="Helical" evidence="5">
    <location>
        <begin position="262"/>
        <end position="282"/>
    </location>
</feature>
<protein>
    <submittedName>
        <fullName evidence="6">Putative membrane-bound redox modulator Alx</fullName>
    </submittedName>
</protein>
<comment type="caution">
    <text evidence="6">The sequence shown here is derived from an EMBL/GenBank/DDBJ whole genome shotgun (WGS) entry which is preliminary data.</text>
</comment>
<dbReference type="Pfam" id="PF03741">
    <property type="entry name" value="TerC"/>
    <property type="match status" value="1"/>
</dbReference>
<feature type="transmembrane region" description="Helical" evidence="5">
    <location>
        <begin position="321"/>
        <end position="341"/>
    </location>
</feature>
<dbReference type="InterPro" id="IPR005496">
    <property type="entry name" value="Integral_membrane_TerC"/>
</dbReference>
<feature type="transmembrane region" description="Helical" evidence="5">
    <location>
        <begin position="139"/>
        <end position="161"/>
    </location>
</feature>
<evidence type="ECO:0000313" key="6">
    <source>
        <dbReference type="EMBL" id="MPM37012.1"/>
    </source>
</evidence>
<comment type="subcellular location">
    <subcellularLocation>
        <location evidence="1">Membrane</location>
        <topology evidence="1">Multi-pass membrane protein</topology>
    </subcellularLocation>
</comment>
<evidence type="ECO:0000256" key="2">
    <source>
        <dbReference type="ARBA" id="ARBA00022692"/>
    </source>
</evidence>
<dbReference type="PANTHER" id="PTHR30238">
    <property type="entry name" value="MEMBRANE BOUND PREDICTED REDOX MODULATOR"/>
    <property type="match status" value="1"/>
</dbReference>
<evidence type="ECO:0000256" key="4">
    <source>
        <dbReference type="ARBA" id="ARBA00023136"/>
    </source>
</evidence>
<reference evidence="6" key="1">
    <citation type="submission" date="2019-08" db="EMBL/GenBank/DDBJ databases">
        <authorList>
            <person name="Kucharzyk K."/>
            <person name="Murdoch R.W."/>
            <person name="Higgins S."/>
            <person name="Loffler F."/>
        </authorList>
    </citation>
    <scope>NUCLEOTIDE SEQUENCE</scope>
</reference>
<evidence type="ECO:0000256" key="3">
    <source>
        <dbReference type="ARBA" id="ARBA00022989"/>
    </source>
</evidence>
<keyword evidence="3 5" id="KW-1133">Transmembrane helix</keyword>
<dbReference type="EMBL" id="VSSQ01007799">
    <property type="protein sequence ID" value="MPM37012.1"/>
    <property type="molecule type" value="Genomic_DNA"/>
</dbReference>
<feature type="transmembrane region" description="Helical" evidence="5">
    <location>
        <begin position="105"/>
        <end position="127"/>
    </location>
</feature>
<dbReference type="GO" id="GO:0016020">
    <property type="term" value="C:membrane"/>
    <property type="evidence" value="ECO:0007669"/>
    <property type="project" value="UniProtKB-SubCell"/>
</dbReference>
<dbReference type="InterPro" id="IPR022369">
    <property type="entry name" value="Integral_membrane_TerC_rswitch"/>
</dbReference>
<accession>A0A644Z885</accession>
<keyword evidence="2 5" id="KW-0812">Transmembrane</keyword>